<gene>
    <name evidence="8" type="ordered locus">Dred_1815</name>
</gene>
<evidence type="ECO:0000256" key="5">
    <source>
        <dbReference type="ARBA" id="ARBA00023239"/>
    </source>
</evidence>
<dbReference type="Gene3D" id="3.40.640.10">
    <property type="entry name" value="Type I PLP-dependent aspartate aminotransferase-like (Major domain)"/>
    <property type="match status" value="1"/>
</dbReference>
<evidence type="ECO:0000256" key="4">
    <source>
        <dbReference type="ARBA" id="ARBA00022898"/>
    </source>
</evidence>
<evidence type="ECO:0000256" key="1">
    <source>
        <dbReference type="ARBA" id="ARBA00001933"/>
    </source>
</evidence>
<dbReference type="Proteomes" id="UP000001556">
    <property type="component" value="Chromosome"/>
</dbReference>
<evidence type="ECO:0000259" key="6">
    <source>
        <dbReference type="Pfam" id="PF01276"/>
    </source>
</evidence>
<dbReference type="PANTHER" id="PTHR43277">
    <property type="entry name" value="ARGININE DECARBOXYLASE"/>
    <property type="match status" value="1"/>
</dbReference>
<dbReference type="eggNOG" id="COG1982">
    <property type="taxonomic scope" value="Bacteria"/>
</dbReference>
<dbReference type="RefSeq" id="WP_011878152.1">
    <property type="nucleotide sequence ID" value="NC_009253.1"/>
</dbReference>
<dbReference type="AlphaFoldDB" id="A4J5I7"/>
<keyword evidence="3" id="KW-0210">Decarboxylase</keyword>
<evidence type="ECO:0000313" key="8">
    <source>
        <dbReference type="EMBL" id="ABO50340.1"/>
    </source>
</evidence>
<dbReference type="HOGENOM" id="CLU_025925_2_1_9"/>
<feature type="domain" description="Orn/Lys/Arg decarboxylase C-terminal" evidence="7">
    <location>
        <begin position="372"/>
        <end position="477"/>
    </location>
</feature>
<name>A4J5I7_DESRM</name>
<evidence type="ECO:0000313" key="9">
    <source>
        <dbReference type="Proteomes" id="UP000001556"/>
    </source>
</evidence>
<dbReference type="InterPro" id="IPR015421">
    <property type="entry name" value="PyrdxlP-dep_Trfase_major"/>
</dbReference>
<keyword evidence="4" id="KW-0663">Pyridoxal phosphate</keyword>
<reference evidence="8 9" key="1">
    <citation type="submission" date="2007-03" db="EMBL/GenBank/DDBJ databases">
        <title>Complete sequence of Desulfotomaculum reducens MI-1.</title>
        <authorList>
            <consortium name="US DOE Joint Genome Institute"/>
            <person name="Copeland A."/>
            <person name="Lucas S."/>
            <person name="Lapidus A."/>
            <person name="Barry K."/>
            <person name="Detter J.C."/>
            <person name="Glavina del Rio T."/>
            <person name="Hammon N."/>
            <person name="Israni S."/>
            <person name="Dalin E."/>
            <person name="Tice H."/>
            <person name="Pitluck S."/>
            <person name="Sims D."/>
            <person name="Brettin T."/>
            <person name="Bruce D."/>
            <person name="Han C."/>
            <person name="Tapia R."/>
            <person name="Schmutz J."/>
            <person name="Larimer F."/>
            <person name="Land M."/>
            <person name="Hauser L."/>
            <person name="Kyrpides N."/>
            <person name="Kim E."/>
            <person name="Tebo B.M."/>
            <person name="Richardson P."/>
        </authorList>
    </citation>
    <scope>NUCLEOTIDE SEQUENCE [LARGE SCALE GENOMIC DNA]</scope>
    <source>
        <strain evidence="8 9">MI-1</strain>
    </source>
</reference>
<dbReference type="EC" id="4.1.1.19" evidence="8"/>
<proteinExistence type="inferred from homology"/>
<dbReference type="InterPro" id="IPR015424">
    <property type="entry name" value="PyrdxlP-dep_Trfase"/>
</dbReference>
<keyword evidence="9" id="KW-1185">Reference proteome</keyword>
<dbReference type="InterPro" id="IPR052357">
    <property type="entry name" value="Orn_Lys_Arg_decarboxylase-I"/>
</dbReference>
<evidence type="ECO:0000256" key="2">
    <source>
        <dbReference type="ARBA" id="ARBA00010671"/>
    </source>
</evidence>
<dbReference type="OrthoDB" id="9815233at2"/>
<dbReference type="EMBL" id="CP000612">
    <property type="protein sequence ID" value="ABO50340.1"/>
    <property type="molecule type" value="Genomic_DNA"/>
</dbReference>
<dbReference type="KEGG" id="drm:Dred_1815"/>
<feature type="domain" description="Orn/Lys/Arg decarboxylases family 1 pyridoxal-P attachment site" evidence="6">
    <location>
        <begin position="7"/>
        <end position="371"/>
    </location>
</feature>
<protein>
    <submittedName>
        <fullName evidence="8">Arginine decarboxylase</fullName>
        <ecNumber evidence="8">4.1.1.19</ecNumber>
    </submittedName>
</protein>
<dbReference type="SUPFAM" id="SSF53383">
    <property type="entry name" value="PLP-dependent transferases"/>
    <property type="match status" value="1"/>
</dbReference>
<organism evidence="8 9">
    <name type="scientific">Desulforamulus reducens (strain ATCC BAA-1160 / DSM 100696 / MI-1)</name>
    <name type="common">Desulfotomaculum reducens</name>
    <dbReference type="NCBI Taxonomy" id="349161"/>
    <lineage>
        <taxon>Bacteria</taxon>
        <taxon>Bacillati</taxon>
        <taxon>Bacillota</taxon>
        <taxon>Clostridia</taxon>
        <taxon>Eubacteriales</taxon>
        <taxon>Peptococcaceae</taxon>
        <taxon>Desulforamulus</taxon>
    </lineage>
</organism>
<dbReference type="GO" id="GO:0008792">
    <property type="term" value="F:arginine decarboxylase activity"/>
    <property type="evidence" value="ECO:0007669"/>
    <property type="project" value="UniProtKB-EC"/>
</dbReference>
<dbReference type="Pfam" id="PF01276">
    <property type="entry name" value="OKR_DC_1"/>
    <property type="match status" value="1"/>
</dbReference>
<dbReference type="InterPro" id="IPR008286">
    <property type="entry name" value="Prn/Lys/Arg_de-COase_C"/>
</dbReference>
<dbReference type="STRING" id="349161.Dred_1815"/>
<dbReference type="PANTHER" id="PTHR43277:SF4">
    <property type="entry name" value="ARGININE DECARBOXYLASE"/>
    <property type="match status" value="1"/>
</dbReference>
<comment type="cofactor">
    <cofactor evidence="1">
        <name>pyridoxal 5'-phosphate</name>
        <dbReference type="ChEBI" id="CHEBI:597326"/>
    </cofactor>
</comment>
<comment type="similarity">
    <text evidence="2">Belongs to the Orn/Lys/Arg decarboxylase class-I family.</text>
</comment>
<dbReference type="InterPro" id="IPR000310">
    <property type="entry name" value="Orn/Lys/Arg_deCO2ase_major_dom"/>
</dbReference>
<evidence type="ECO:0000259" key="7">
    <source>
        <dbReference type="Pfam" id="PF03711"/>
    </source>
</evidence>
<dbReference type="CDD" id="cd00615">
    <property type="entry name" value="Orn_deC_like"/>
    <property type="match status" value="1"/>
</dbReference>
<accession>A4J5I7</accession>
<sequence>MISSQKTPIIDALKKYANDRTIRFHMPGHKGSQATHNKAVSFLGSQAFLADVTNVPGMDDLHQPHGVIQEAQTLASETFGADQTYFLINGSSCGLQAVVMATCNPGEKILVPRNIHRSILSGIILSGAIPVFFLPEYDHEYGIPLGTSPECIENCLKMHPDARAVLLVYPTYQGIVSDIEKIARIVHQYDIPLLVDEAHGPHFLFHDDMPKTALEAGADASVQGTHKILTSFTQASMLHIKGNRVNRQRLEGTLKILQSTSTSYLLLASLDGARSQMDCQGRELVQEALETSAFLRKEIKKLPGYQVLGKELIGRPGVFGIDPTKINICVNKLLVSGLWAEQWLRQKYHIQVEMADIFNVLLLVTSGNSQSDAEYLLRALKELSEYLHANKELTKDFSTIKGINPLPSIPELAMSPRDAFLTSSTPVSLENALGHISAEVITCYPPGIPVICPGERFTSEIIHYLQAMKEMNIHFQGSYDADLKTVLVIKD</sequence>
<dbReference type="SUPFAM" id="SSF55904">
    <property type="entry name" value="Ornithine decarboxylase C-terminal domain"/>
    <property type="match status" value="1"/>
</dbReference>
<evidence type="ECO:0000256" key="3">
    <source>
        <dbReference type="ARBA" id="ARBA00022793"/>
    </source>
</evidence>
<keyword evidence="5 8" id="KW-0456">Lyase</keyword>
<dbReference type="Gene3D" id="3.90.100.10">
    <property type="entry name" value="Orn/Lys/Arg decarboxylase, C-terminal domain"/>
    <property type="match status" value="1"/>
</dbReference>
<dbReference type="Pfam" id="PF03711">
    <property type="entry name" value="OKR_DC_1_C"/>
    <property type="match status" value="1"/>
</dbReference>
<dbReference type="InterPro" id="IPR036633">
    <property type="entry name" value="Prn/Lys/Arg_de-COase_C_sf"/>
</dbReference>